<dbReference type="RefSeq" id="WP_379663298.1">
    <property type="nucleotide sequence ID" value="NZ_JBHUDG010000020.1"/>
</dbReference>
<comment type="caution">
    <text evidence="4">The sequence shown here is derived from an EMBL/GenBank/DDBJ whole genome shotgun (WGS) entry which is preliminary data.</text>
</comment>
<feature type="domain" description="Glycoamylase-like" evidence="2">
    <location>
        <begin position="316"/>
        <end position="530"/>
    </location>
</feature>
<dbReference type="EMBL" id="JBHUDG010000020">
    <property type="protein sequence ID" value="MFD1630927.1"/>
    <property type="molecule type" value="Genomic_DNA"/>
</dbReference>
<accession>A0ABW4IEP8</accession>
<dbReference type="Pfam" id="PF13205">
    <property type="entry name" value="Big_5"/>
    <property type="match status" value="1"/>
</dbReference>
<dbReference type="Pfam" id="PF10091">
    <property type="entry name" value="Glycoamylase"/>
    <property type="match status" value="1"/>
</dbReference>
<dbReference type="InterPro" id="IPR032812">
    <property type="entry name" value="SbsA_Ig"/>
</dbReference>
<keyword evidence="5" id="KW-1185">Reference proteome</keyword>
<evidence type="ECO:0000259" key="3">
    <source>
        <dbReference type="Pfam" id="PF13205"/>
    </source>
</evidence>
<dbReference type="Proteomes" id="UP001597118">
    <property type="component" value="Unassembled WGS sequence"/>
</dbReference>
<sequence>MRYFFPLLILLTIACSKKEVPQIKDTSVSFTVDGEYNGTLSYNVLGMRPIIVFDFTEAVETENLDKDIVLKSDSGEPVKLEFNVSNEGKKIQLNLQTDLKSFSTYTLSISGSLPTKKGGKLINPLSITLNAGMSSEDKYPRISDQELLTLVQTQTFKYFWGFGHPVSGLARERNTSGNLVTSGGSGFGVMAIIVGIERGLITKEEGFARIRKIVSFLKNDAQKFHGAFSHWLDGTTGAALKFSEKDDGADLVETSLLMQGLITAKQYFKAASTEETQLRTDITDLYNNVEWDFFRKDGGDVLYWHWSPNYQWQMNLPIKGYNECLITYVLAAGSATHGIPKSVYDNGWAAGANFKNGKTYYGIQLPLGAEKGGPMFLDQYSFLGINPKGLSDAYANYEQQTRAHALINYNHCKENPNKFAGYSDECWGLTASDIKNGYTASSPTNDKSFIAPTAAIASLPYVPEESMKALRFFYYKLGDKLFKEYGFVDSFSIQEKWFANSFLAIDQGPIVIMIENYRSGLLWDLFMSSPEAKNGLTKLGFQSPAI</sequence>
<evidence type="ECO:0000313" key="5">
    <source>
        <dbReference type="Proteomes" id="UP001597118"/>
    </source>
</evidence>
<proteinExistence type="predicted"/>
<evidence type="ECO:0000259" key="2">
    <source>
        <dbReference type="Pfam" id="PF10091"/>
    </source>
</evidence>
<evidence type="ECO:0000313" key="4">
    <source>
        <dbReference type="EMBL" id="MFD1630927.1"/>
    </source>
</evidence>
<keyword evidence="1" id="KW-0732">Signal</keyword>
<organism evidence="4 5">
    <name type="scientific">Pseudopedobacter beijingensis</name>
    <dbReference type="NCBI Taxonomy" id="1207056"/>
    <lineage>
        <taxon>Bacteria</taxon>
        <taxon>Pseudomonadati</taxon>
        <taxon>Bacteroidota</taxon>
        <taxon>Sphingobacteriia</taxon>
        <taxon>Sphingobacteriales</taxon>
        <taxon>Sphingobacteriaceae</taxon>
        <taxon>Pseudopedobacter</taxon>
    </lineage>
</organism>
<gene>
    <name evidence="4" type="ORF">ACFSAH_13640</name>
</gene>
<dbReference type="PROSITE" id="PS51257">
    <property type="entry name" value="PROKAR_LIPOPROTEIN"/>
    <property type="match status" value="1"/>
</dbReference>
<protein>
    <submittedName>
        <fullName evidence="4">Glucoamylase family protein</fullName>
    </submittedName>
</protein>
<name>A0ABW4IEP8_9SPHI</name>
<reference evidence="5" key="1">
    <citation type="journal article" date="2019" name="Int. J. Syst. Evol. Microbiol.">
        <title>The Global Catalogue of Microorganisms (GCM) 10K type strain sequencing project: providing services to taxonomists for standard genome sequencing and annotation.</title>
        <authorList>
            <consortium name="The Broad Institute Genomics Platform"/>
            <consortium name="The Broad Institute Genome Sequencing Center for Infectious Disease"/>
            <person name="Wu L."/>
            <person name="Ma J."/>
        </authorList>
    </citation>
    <scope>NUCLEOTIDE SEQUENCE [LARGE SCALE GENOMIC DNA]</scope>
    <source>
        <strain evidence="5">CCUG 53762</strain>
    </source>
</reference>
<feature type="domain" description="SbsA Ig-like" evidence="3">
    <location>
        <begin position="50"/>
        <end position="113"/>
    </location>
</feature>
<evidence type="ECO:0000256" key="1">
    <source>
        <dbReference type="ARBA" id="ARBA00022729"/>
    </source>
</evidence>
<dbReference type="InterPro" id="IPR019282">
    <property type="entry name" value="Glycoamylase-like_cons_dom"/>
</dbReference>
<dbReference type="Gene3D" id="1.50.10.140">
    <property type="match status" value="1"/>
</dbReference>